<feature type="domain" description="WH2" evidence="2">
    <location>
        <begin position="1345"/>
        <end position="1365"/>
    </location>
</feature>
<dbReference type="CDD" id="cd21800">
    <property type="entry name" value="WH2_Wb_Cobl"/>
    <property type="match status" value="1"/>
</dbReference>
<dbReference type="Proteomes" id="UP000824782">
    <property type="component" value="Unassembled WGS sequence"/>
</dbReference>
<feature type="region of interest" description="Disordered" evidence="1">
    <location>
        <begin position="364"/>
        <end position="384"/>
    </location>
</feature>
<dbReference type="GO" id="GO:0030041">
    <property type="term" value="P:actin filament polymerization"/>
    <property type="evidence" value="ECO:0007669"/>
    <property type="project" value="TreeGrafter"/>
</dbReference>
<feature type="compositionally biased region" description="Basic and acidic residues" evidence="1">
    <location>
        <begin position="546"/>
        <end position="559"/>
    </location>
</feature>
<dbReference type="GO" id="GO:0003785">
    <property type="term" value="F:actin monomer binding"/>
    <property type="evidence" value="ECO:0007669"/>
    <property type="project" value="InterPro"/>
</dbReference>
<feature type="region of interest" description="Disordered" evidence="1">
    <location>
        <begin position="59"/>
        <end position="100"/>
    </location>
</feature>
<feature type="region of interest" description="Disordered" evidence="1">
    <location>
        <begin position="399"/>
        <end position="561"/>
    </location>
</feature>
<evidence type="ECO:0000256" key="1">
    <source>
        <dbReference type="SAM" id="MobiDB-lite"/>
    </source>
</evidence>
<dbReference type="GO" id="GO:0001726">
    <property type="term" value="C:ruffle"/>
    <property type="evidence" value="ECO:0007669"/>
    <property type="project" value="TreeGrafter"/>
</dbReference>
<dbReference type="PANTHER" id="PTHR47008">
    <property type="entry name" value="PROTEIN CORDON-BLEU"/>
    <property type="match status" value="1"/>
</dbReference>
<gene>
    <name evidence="3" type="ORF">GDO81_012032</name>
</gene>
<dbReference type="PROSITE" id="PS51082">
    <property type="entry name" value="WH2"/>
    <property type="match status" value="3"/>
</dbReference>
<organism evidence="3 4">
    <name type="scientific">Engystomops pustulosus</name>
    <name type="common">Tungara frog</name>
    <name type="synonym">Physalaemus pustulosus</name>
    <dbReference type="NCBI Taxonomy" id="76066"/>
    <lineage>
        <taxon>Eukaryota</taxon>
        <taxon>Metazoa</taxon>
        <taxon>Chordata</taxon>
        <taxon>Craniata</taxon>
        <taxon>Vertebrata</taxon>
        <taxon>Euteleostomi</taxon>
        <taxon>Amphibia</taxon>
        <taxon>Batrachia</taxon>
        <taxon>Anura</taxon>
        <taxon>Neobatrachia</taxon>
        <taxon>Hyloidea</taxon>
        <taxon>Leptodactylidae</taxon>
        <taxon>Leiuperinae</taxon>
        <taxon>Engystomops</taxon>
    </lineage>
</organism>
<dbReference type="CDD" id="cd21801">
    <property type="entry name" value="WH2_Wc_Cobl"/>
    <property type="match status" value="1"/>
</dbReference>
<feature type="compositionally biased region" description="Pro residues" evidence="1">
    <location>
        <begin position="457"/>
        <end position="469"/>
    </location>
</feature>
<dbReference type="InterPro" id="IPR019025">
    <property type="entry name" value="Cordon-bleu_ubiquitin_domain"/>
</dbReference>
<dbReference type="Gene3D" id="3.10.20.90">
    <property type="entry name" value="Phosphatidylinositol 3-kinase Catalytic Subunit, Chain A, domain 1"/>
    <property type="match status" value="1"/>
</dbReference>
<evidence type="ECO:0000313" key="4">
    <source>
        <dbReference type="Proteomes" id="UP000824782"/>
    </source>
</evidence>
<protein>
    <recommendedName>
        <fullName evidence="2">WH2 domain-containing protein</fullName>
    </recommendedName>
</protein>
<dbReference type="GO" id="GO:1990357">
    <property type="term" value="C:terminal web"/>
    <property type="evidence" value="ECO:0007669"/>
    <property type="project" value="TreeGrafter"/>
</dbReference>
<dbReference type="Pfam" id="PF09469">
    <property type="entry name" value="Cobl"/>
    <property type="match status" value="1"/>
</dbReference>
<evidence type="ECO:0000313" key="3">
    <source>
        <dbReference type="EMBL" id="KAG8572385.1"/>
    </source>
</evidence>
<name>A0AAV7BIV1_ENGPU</name>
<dbReference type="Pfam" id="PF02205">
    <property type="entry name" value="WH2"/>
    <property type="match status" value="2"/>
</dbReference>
<comment type="caution">
    <text evidence="3">The sequence shown here is derived from an EMBL/GenBank/DDBJ whole genome shotgun (WGS) entry which is preliminary data.</text>
</comment>
<dbReference type="InterPro" id="IPR003124">
    <property type="entry name" value="WH2_dom"/>
</dbReference>
<feature type="region of interest" description="Disordered" evidence="1">
    <location>
        <begin position="1317"/>
        <end position="1344"/>
    </location>
</feature>
<dbReference type="EMBL" id="WNYA01000005">
    <property type="protein sequence ID" value="KAG8572382.1"/>
    <property type="molecule type" value="Genomic_DNA"/>
</dbReference>
<feature type="domain" description="WH2" evidence="2">
    <location>
        <begin position="1307"/>
        <end position="1327"/>
    </location>
</feature>
<dbReference type="EMBL" id="WNYA01000005">
    <property type="protein sequence ID" value="KAG8572383.1"/>
    <property type="molecule type" value="Genomic_DNA"/>
</dbReference>
<dbReference type="GO" id="GO:0005884">
    <property type="term" value="C:actin filament"/>
    <property type="evidence" value="ECO:0007669"/>
    <property type="project" value="TreeGrafter"/>
</dbReference>
<feature type="domain" description="WH2" evidence="2">
    <location>
        <begin position="1424"/>
        <end position="1444"/>
    </location>
</feature>
<dbReference type="GO" id="GO:0043025">
    <property type="term" value="C:neuronal cell body"/>
    <property type="evidence" value="ECO:0007669"/>
    <property type="project" value="TreeGrafter"/>
</dbReference>
<dbReference type="SMART" id="SM00246">
    <property type="entry name" value="WH2"/>
    <property type="match status" value="3"/>
</dbReference>
<dbReference type="GO" id="GO:0005886">
    <property type="term" value="C:plasma membrane"/>
    <property type="evidence" value="ECO:0007669"/>
    <property type="project" value="TreeGrafter"/>
</dbReference>
<proteinExistence type="predicted"/>
<feature type="compositionally biased region" description="Polar residues" evidence="1">
    <location>
        <begin position="83"/>
        <end position="92"/>
    </location>
</feature>
<feature type="compositionally biased region" description="Basic and acidic residues" evidence="1">
    <location>
        <begin position="1334"/>
        <end position="1344"/>
    </location>
</feature>
<evidence type="ECO:0000259" key="2">
    <source>
        <dbReference type="PROSITE" id="PS51082"/>
    </source>
</evidence>
<dbReference type="GO" id="GO:0048471">
    <property type="term" value="C:perinuclear region of cytoplasm"/>
    <property type="evidence" value="ECO:0007669"/>
    <property type="project" value="TreeGrafter"/>
</dbReference>
<dbReference type="GO" id="GO:0051639">
    <property type="term" value="P:actin filament network formation"/>
    <property type="evidence" value="ECO:0007669"/>
    <property type="project" value="TreeGrafter"/>
</dbReference>
<dbReference type="EMBL" id="WNYA01000005">
    <property type="protein sequence ID" value="KAG8572385.1"/>
    <property type="molecule type" value="Genomic_DNA"/>
</dbReference>
<sequence>MSCVVRWQPAQDYVYSDSAWPGLSAAKKLSLSLGDLTKETKKSRDIGVTLGTYIVTPSKKIKARAPPPPIQSASKPRMEHMSSSESEGTGKQNSEESKENVLHRKVDLTIFLPDGDEKPVTVDGSKAVMDLLVDLCSQQHLNPAQHTLEVRSGVLQQPLTLRPNTLIGTLDVETIFLKEKVTEVKVRKPAPKIPEKTVRLVVNFLGTQKAVVRVNPAVPLWNILPAVCEKCELNYENVTLLRDIISKEELDMSRSLNELGVKELYAWSSKQEKNRKLSSNSDTTEKEKRGIFGFFRSYKKGNKNEGSIGNVDSDDNEEVFRTATTSGNICEGFSTAPSSPSVNTRPIALGASLSLGNISGIDVRPEVKKRRAPPPPKPATPIVSVEKALENVSTDQMYATVQKEQKKKRRAPPPPISQMPNENEKHDDLEKRKSSTGNGRQVPQKPPRGNSRSPPQLMIPPPPPYPPPDNDIADQPVLENGAALTGPTRPIPAKREKRLIRCHSISSEEVLTTDDARSVNSYTEDSGIVSSPSDSVSLDLQNSSSTRRDKTENQVEEYKSSIGNVWPARSESINSEDSWSLHTSSVRAEDDVAQVQNGDEEHFIAAQFQKTLAELDEDSEDMDDADIAESNNIGSRSSPVGEEANHLYESNEPAAVPVTVIDEIPEINSSKYNPHYIAPVKENIKIQQSSINNNNSHGSGLHPERDKAEMENSIIYKIHQSFSQEGKAKLENIKDPEVQSTSDNPVNISRFNTSQKQYIVNENQSSSIVIPAASNKQLQETRPTKERTDSIPEPIEMKYSALNNAKAAEPSTKPIMWRQHTYEPKVGMTTFTVVPPKPDIKKYDREVSLSASAIKIDDLGNLISPQSSFDKKDVKDTLINENEGPLVEKPLLKRAKEFWRSNSMESQVVESKDQAVKKLVPVKSHKPNQAHEKTALLLQEWDRNQLLPGKSLNSTDNQMLPVRLDPKSATPLEKMVIIENTSKGRAEVSFPKSTIQNKFTGMQQATALNDPIKNVTVIESIVMGKTDKRTAYNERPNVSQQTRPVQLSTASQEKVIIIEQTNKDRKDLHFLKPSKRTSSQYVASAISKYTEPINNKSMQTLEAKPDINSNNGNIILKNNGKFTAEEPKVEVKTMNKQEISVDMRKNLSNNNGQVTNRNLQTEPTSKQNSNCEQLISAKIEKSLSEQNGFNGSLNILGNTTVTKRTNLTSVSSKSSYASQPISGLPPNAFLKAVREKSVKIEQANSVAPIKSLPAYVANSENEEKHNIDIIPSTIIDEPDSPNNSNIFGPKTKFRPVVQKPTQKDTSLHSALMGAIQSGEGKERLRKIQSSPTDGGDRKFSEPENERSALLSAIQAHDGISRLKKVPSAASDEVQTLRSTEMLQKDNEIVTTKITIPFPPPPPPPPVQYAAAKLPTVCSNSPVDAREALMEAIRSGAGASRLKKVSASKHIL</sequence>
<dbReference type="PANTHER" id="PTHR47008:SF1">
    <property type="entry name" value="PROTEIN CORDON-BLEU"/>
    <property type="match status" value="1"/>
</dbReference>
<feature type="compositionally biased region" description="Low complexity" evidence="1">
    <location>
        <begin position="529"/>
        <end position="540"/>
    </location>
</feature>
<feature type="region of interest" description="Disordered" evidence="1">
    <location>
        <begin position="1147"/>
        <end position="1169"/>
    </location>
</feature>
<dbReference type="GO" id="GO:0044294">
    <property type="term" value="C:dendritic growth cone"/>
    <property type="evidence" value="ECO:0007669"/>
    <property type="project" value="TreeGrafter"/>
</dbReference>
<dbReference type="InterPro" id="IPR039895">
    <property type="entry name" value="COBL-like"/>
</dbReference>
<reference evidence="3" key="1">
    <citation type="thesis" date="2020" institute="ProQuest LLC" country="789 East Eisenhower Parkway, Ann Arbor, MI, USA">
        <title>Comparative Genomics and Chromosome Evolution.</title>
        <authorList>
            <person name="Mudd A.B."/>
        </authorList>
    </citation>
    <scope>NUCLEOTIDE SEQUENCE</scope>
    <source>
        <strain evidence="3">237g6f4</strain>
        <tissue evidence="3">Blood</tissue>
    </source>
</reference>
<dbReference type="GO" id="GO:0044295">
    <property type="term" value="C:axonal growth cone"/>
    <property type="evidence" value="ECO:0007669"/>
    <property type="project" value="TreeGrafter"/>
</dbReference>
<dbReference type="CDD" id="cd21799">
    <property type="entry name" value="WH2_Wa_Cobl"/>
    <property type="match status" value="1"/>
</dbReference>
<accession>A0AAV7BIV1</accession>
<feature type="compositionally biased region" description="Basic and acidic residues" evidence="1">
    <location>
        <begin position="422"/>
        <end position="433"/>
    </location>
</feature>
<dbReference type="EMBL" id="WNYA01000005">
    <property type="protein sequence ID" value="KAG8572384.1"/>
    <property type="molecule type" value="Genomic_DNA"/>
</dbReference>
<keyword evidence="4" id="KW-1185">Reference proteome</keyword>